<dbReference type="EMBL" id="BAABKN010000031">
    <property type="protein sequence ID" value="GAA4755492.1"/>
    <property type="molecule type" value="Genomic_DNA"/>
</dbReference>
<evidence type="ECO:0000259" key="3">
    <source>
        <dbReference type="Pfam" id="PF20177"/>
    </source>
</evidence>
<evidence type="ECO:0000313" key="4">
    <source>
        <dbReference type="EMBL" id="GAA4755492.1"/>
    </source>
</evidence>
<reference evidence="5" key="1">
    <citation type="journal article" date="2019" name="Int. J. Syst. Evol. Microbiol.">
        <title>The Global Catalogue of Microorganisms (GCM) 10K type strain sequencing project: providing services to taxonomists for standard genome sequencing and annotation.</title>
        <authorList>
            <consortium name="The Broad Institute Genomics Platform"/>
            <consortium name="The Broad Institute Genome Sequencing Center for Infectious Disease"/>
            <person name="Wu L."/>
            <person name="Ma J."/>
        </authorList>
    </citation>
    <scope>NUCLEOTIDE SEQUENCE [LARGE SCALE GENOMIC DNA]</scope>
    <source>
        <strain evidence="5">JCM 18532</strain>
    </source>
</reference>
<organism evidence="4 5">
    <name type="scientific">Nocardioides endophyticus</name>
    <dbReference type="NCBI Taxonomy" id="1353775"/>
    <lineage>
        <taxon>Bacteria</taxon>
        <taxon>Bacillati</taxon>
        <taxon>Actinomycetota</taxon>
        <taxon>Actinomycetes</taxon>
        <taxon>Propionibacteriales</taxon>
        <taxon>Nocardioidaceae</taxon>
        <taxon>Nocardioides</taxon>
    </lineage>
</organism>
<feature type="transmembrane region" description="Helical" evidence="2">
    <location>
        <begin position="63"/>
        <end position="84"/>
    </location>
</feature>
<gene>
    <name evidence="4" type="ORF">GCM10023350_46250</name>
</gene>
<dbReference type="Pfam" id="PF20177">
    <property type="entry name" value="DUF6542"/>
    <property type="match status" value="1"/>
</dbReference>
<dbReference type="RefSeq" id="WP_345529444.1">
    <property type="nucleotide sequence ID" value="NZ_BAABKN010000031.1"/>
</dbReference>
<feature type="transmembrane region" description="Helical" evidence="2">
    <location>
        <begin position="104"/>
        <end position="124"/>
    </location>
</feature>
<dbReference type="Proteomes" id="UP001499882">
    <property type="component" value="Unassembled WGS sequence"/>
</dbReference>
<keyword evidence="2" id="KW-1133">Transmembrane helix</keyword>
<keyword evidence="5" id="KW-1185">Reference proteome</keyword>
<name>A0ABP8ZFR1_9ACTN</name>
<protein>
    <recommendedName>
        <fullName evidence="3">DUF6542 domain-containing protein</fullName>
    </recommendedName>
</protein>
<evidence type="ECO:0000313" key="5">
    <source>
        <dbReference type="Proteomes" id="UP001499882"/>
    </source>
</evidence>
<comment type="caution">
    <text evidence="4">The sequence shown here is derived from an EMBL/GenBank/DDBJ whole genome shotgun (WGS) entry which is preliminary data.</text>
</comment>
<accession>A0ABP8ZFR1</accession>
<feature type="domain" description="DUF6542" evidence="3">
    <location>
        <begin position="16"/>
        <end position="130"/>
    </location>
</feature>
<sequence length="155" mass="16287">MSQRTLWEEGHESGRQVVVLGVALALTFTALDLLVFGRLTVLFDIGFVLMCVAVALLVRPSDFFTVGVLPPLLMVGAFVLIGVAQPDLVADAGDGAIQAVVSGLSHHAGALIVGYALCLGVLAIRHRVLRHRVPGQRTQASNRPASPAPTRTTSG</sequence>
<keyword evidence="2" id="KW-0812">Transmembrane</keyword>
<evidence type="ECO:0000256" key="2">
    <source>
        <dbReference type="SAM" id="Phobius"/>
    </source>
</evidence>
<feature type="transmembrane region" description="Helical" evidence="2">
    <location>
        <begin position="17"/>
        <end position="35"/>
    </location>
</feature>
<feature type="compositionally biased region" description="Polar residues" evidence="1">
    <location>
        <begin position="136"/>
        <end position="155"/>
    </location>
</feature>
<keyword evidence="2" id="KW-0472">Membrane</keyword>
<feature type="transmembrane region" description="Helical" evidence="2">
    <location>
        <begin position="41"/>
        <end position="58"/>
    </location>
</feature>
<dbReference type="InterPro" id="IPR046672">
    <property type="entry name" value="DUF6542"/>
</dbReference>
<feature type="region of interest" description="Disordered" evidence="1">
    <location>
        <begin position="135"/>
        <end position="155"/>
    </location>
</feature>
<evidence type="ECO:0000256" key="1">
    <source>
        <dbReference type="SAM" id="MobiDB-lite"/>
    </source>
</evidence>
<proteinExistence type="predicted"/>